<dbReference type="InterPro" id="IPR038718">
    <property type="entry name" value="SNF2-like_sf"/>
</dbReference>
<dbReference type="SMART" id="SM00487">
    <property type="entry name" value="DEXDc"/>
    <property type="match status" value="1"/>
</dbReference>
<evidence type="ECO:0000259" key="4">
    <source>
        <dbReference type="PROSITE" id="PS51194"/>
    </source>
</evidence>
<dbReference type="Gene3D" id="3.40.50.300">
    <property type="entry name" value="P-loop containing nucleotide triphosphate hydrolases"/>
    <property type="match status" value="1"/>
</dbReference>
<accession>A0A0M0J8J8</accession>
<feature type="compositionally biased region" description="Basic and acidic residues" evidence="2">
    <location>
        <begin position="62"/>
        <end position="74"/>
    </location>
</feature>
<sequence length="753" mass="83381">MVPERVVNGVVIELDEDGDDLEEGEIAECGKRARRGAAAASGGRRTGSSSGGRRHGKSQRQQRRERTARLDKSLYTESDDETEDHALPHGLVAPGRLWKRLFEHQRLCLEWLCGLHDQHVGGIIGDEMGLGKTLQVISLIASLHHSERGGPCLIVAPATVLRQWQREFRNWAPELMTVAILHSSGGADQHGRVAMVRDVCRQGLADGGGCSVLITSYEMMRVHAAVLLAQRWLYVVLDEGHKIRNPDAEITLVAKRFNTGHRLILTGAPIQNKLAELWSLFDFVYPGKLGTLPMFEEQFALPISQGAYANASNFKVQAAFQCSLVLRDLIRPYLLRRTKVDVQLPLPSKSEQVLFCQLTEEQRDVYERFLRTDLVQKVLQGRANAFAALSSLLKVCNHPHLLTWLRDDDDDLHGDGFSLKHGGGVAAAALGPSRADGATHYGDWKLSGKMVVMRQILLTWQQRGDRALIFCQTKQMLDIVQGHVLGAGYTFRRLDGSTPVGVRLQLIDEFNSDDSIFLFLLTTRAGGLGINLTGANRVLLVDPDWNPANDMQARERAHRMGQKRAVTIYRLVTSGTLEEKVYQRQIFKQFLSSNVLTDPKQMKRVFKPRDLRDLLAPPATMDSSVDGTETGDLFAHAETTAAQAAGGSTFFSQGKESDGRQVGSAALLSRIRERQEAGATATDSPDAAAARLLRRLDDFFAARHGKCTSEQLVKEFADASVDRNLLKALLKQLAHKDDRGNWVLKPHGGGNRP</sequence>
<keyword evidence="1" id="KW-0378">Hydrolase</keyword>
<dbReference type="PANTHER" id="PTHR45629">
    <property type="entry name" value="SNF2/RAD54 FAMILY MEMBER"/>
    <property type="match status" value="1"/>
</dbReference>
<dbReference type="CDD" id="cd18793">
    <property type="entry name" value="SF2_C_SNF"/>
    <property type="match status" value="1"/>
</dbReference>
<dbReference type="InterPro" id="IPR049730">
    <property type="entry name" value="SNF2/RAD54-like_C"/>
</dbReference>
<dbReference type="FunFam" id="3.40.50.10810:FF:000094">
    <property type="entry name" value="DNA excision repair protein ERCC-6"/>
    <property type="match status" value="1"/>
</dbReference>
<protein>
    <submittedName>
        <fullName evidence="5">DNA excision repair protein ercc-6</fullName>
    </submittedName>
</protein>
<feature type="compositionally biased region" description="Basic residues" evidence="2">
    <location>
        <begin position="52"/>
        <end position="61"/>
    </location>
</feature>
<dbReference type="Pfam" id="PF00271">
    <property type="entry name" value="Helicase_C"/>
    <property type="match status" value="1"/>
</dbReference>
<dbReference type="Proteomes" id="UP000037460">
    <property type="component" value="Unassembled WGS sequence"/>
</dbReference>
<dbReference type="GO" id="GO:0005634">
    <property type="term" value="C:nucleus"/>
    <property type="evidence" value="ECO:0007669"/>
    <property type="project" value="TreeGrafter"/>
</dbReference>
<dbReference type="InterPro" id="IPR050496">
    <property type="entry name" value="SNF2_RAD54_helicase_repair"/>
</dbReference>
<dbReference type="Pfam" id="PF00176">
    <property type="entry name" value="SNF2-rel_dom"/>
    <property type="match status" value="1"/>
</dbReference>
<dbReference type="AlphaFoldDB" id="A0A0M0J8J8"/>
<feature type="domain" description="Helicase C-terminal" evidence="4">
    <location>
        <begin position="452"/>
        <end position="606"/>
    </location>
</feature>
<evidence type="ECO:0000313" key="6">
    <source>
        <dbReference type="Proteomes" id="UP000037460"/>
    </source>
</evidence>
<dbReference type="GO" id="GO:0016787">
    <property type="term" value="F:hydrolase activity"/>
    <property type="evidence" value="ECO:0007669"/>
    <property type="project" value="UniProtKB-KW"/>
</dbReference>
<dbReference type="GO" id="GO:0005524">
    <property type="term" value="F:ATP binding"/>
    <property type="evidence" value="ECO:0007669"/>
    <property type="project" value="InterPro"/>
</dbReference>
<evidence type="ECO:0000256" key="1">
    <source>
        <dbReference type="ARBA" id="ARBA00022801"/>
    </source>
</evidence>
<dbReference type="InterPro" id="IPR014001">
    <property type="entry name" value="Helicase_ATP-bd"/>
</dbReference>
<name>A0A0M0J8J8_9EUKA</name>
<proteinExistence type="predicted"/>
<comment type="caution">
    <text evidence="5">The sequence shown here is derived from an EMBL/GenBank/DDBJ whole genome shotgun (WGS) entry which is preliminary data.</text>
</comment>
<feature type="domain" description="Helicase ATP-binding" evidence="3">
    <location>
        <begin position="113"/>
        <end position="287"/>
    </location>
</feature>
<dbReference type="PROSITE" id="PS51192">
    <property type="entry name" value="HELICASE_ATP_BIND_1"/>
    <property type="match status" value="1"/>
</dbReference>
<dbReference type="SUPFAM" id="SSF52540">
    <property type="entry name" value="P-loop containing nucleoside triphosphate hydrolases"/>
    <property type="match status" value="2"/>
</dbReference>
<evidence type="ECO:0000259" key="3">
    <source>
        <dbReference type="PROSITE" id="PS51192"/>
    </source>
</evidence>
<dbReference type="InterPro" id="IPR001650">
    <property type="entry name" value="Helicase_C-like"/>
</dbReference>
<gene>
    <name evidence="5" type="ORF">Ctob_000640</name>
</gene>
<dbReference type="SMART" id="SM00490">
    <property type="entry name" value="HELICc"/>
    <property type="match status" value="1"/>
</dbReference>
<dbReference type="PROSITE" id="PS51194">
    <property type="entry name" value="HELICASE_CTER"/>
    <property type="match status" value="1"/>
</dbReference>
<dbReference type="PANTHER" id="PTHR45629:SF7">
    <property type="entry name" value="DNA EXCISION REPAIR PROTEIN ERCC-6-RELATED"/>
    <property type="match status" value="1"/>
</dbReference>
<evidence type="ECO:0000313" key="5">
    <source>
        <dbReference type="EMBL" id="KOO22805.1"/>
    </source>
</evidence>
<organism evidence="5 6">
    <name type="scientific">Chrysochromulina tobinii</name>
    <dbReference type="NCBI Taxonomy" id="1460289"/>
    <lineage>
        <taxon>Eukaryota</taxon>
        <taxon>Haptista</taxon>
        <taxon>Haptophyta</taxon>
        <taxon>Prymnesiophyceae</taxon>
        <taxon>Prymnesiales</taxon>
        <taxon>Chrysochromulinaceae</taxon>
        <taxon>Chrysochromulina</taxon>
    </lineage>
</organism>
<dbReference type="InterPro" id="IPR027417">
    <property type="entry name" value="P-loop_NTPase"/>
</dbReference>
<feature type="compositionally biased region" description="Low complexity" evidence="2">
    <location>
        <begin position="36"/>
        <end position="48"/>
    </location>
</feature>
<dbReference type="GO" id="GO:0006283">
    <property type="term" value="P:transcription-coupled nucleotide-excision repair"/>
    <property type="evidence" value="ECO:0007669"/>
    <property type="project" value="TreeGrafter"/>
</dbReference>
<dbReference type="InterPro" id="IPR000330">
    <property type="entry name" value="SNF2_N"/>
</dbReference>
<keyword evidence="6" id="KW-1185">Reference proteome</keyword>
<dbReference type="OrthoDB" id="10252227at2759"/>
<dbReference type="GO" id="GO:0008094">
    <property type="term" value="F:ATP-dependent activity, acting on DNA"/>
    <property type="evidence" value="ECO:0007669"/>
    <property type="project" value="TreeGrafter"/>
</dbReference>
<dbReference type="Gene3D" id="3.40.50.10810">
    <property type="entry name" value="Tandem AAA-ATPase domain"/>
    <property type="match status" value="1"/>
</dbReference>
<feature type="region of interest" description="Disordered" evidence="2">
    <location>
        <begin position="26"/>
        <end position="88"/>
    </location>
</feature>
<dbReference type="EMBL" id="JWZX01003249">
    <property type="protein sequence ID" value="KOO22805.1"/>
    <property type="molecule type" value="Genomic_DNA"/>
</dbReference>
<reference evidence="6" key="1">
    <citation type="journal article" date="2015" name="PLoS Genet.">
        <title>Genome Sequence and Transcriptome Analyses of Chrysochromulina tobin: Metabolic Tools for Enhanced Algal Fitness in the Prominent Order Prymnesiales (Haptophyceae).</title>
        <authorList>
            <person name="Hovde B.T."/>
            <person name="Deodato C.R."/>
            <person name="Hunsperger H.M."/>
            <person name="Ryken S.A."/>
            <person name="Yost W."/>
            <person name="Jha R.K."/>
            <person name="Patterson J."/>
            <person name="Monnat R.J. Jr."/>
            <person name="Barlow S.B."/>
            <person name="Starkenburg S.R."/>
            <person name="Cattolico R.A."/>
        </authorList>
    </citation>
    <scope>NUCLEOTIDE SEQUENCE</scope>
    <source>
        <strain evidence="6">CCMP291</strain>
    </source>
</reference>
<evidence type="ECO:0000256" key="2">
    <source>
        <dbReference type="SAM" id="MobiDB-lite"/>
    </source>
</evidence>